<dbReference type="Pfam" id="PF01522">
    <property type="entry name" value="Polysacc_deac_1"/>
    <property type="match status" value="1"/>
</dbReference>
<dbReference type="InterPro" id="IPR050248">
    <property type="entry name" value="Polysacc_deacetylase_ArnD"/>
</dbReference>
<dbReference type="EMBL" id="HACM01009294">
    <property type="protein sequence ID" value="CRZ09736.1"/>
    <property type="molecule type" value="Transcribed_RNA"/>
</dbReference>
<proteinExistence type="predicted"/>
<dbReference type="InterPro" id="IPR011330">
    <property type="entry name" value="Glyco_hydro/deAcase_b/a-brl"/>
</dbReference>
<dbReference type="Gene3D" id="3.20.20.370">
    <property type="entry name" value="Glycoside hydrolase/deacetylase"/>
    <property type="match status" value="1"/>
</dbReference>
<dbReference type="GO" id="GO:0004099">
    <property type="term" value="F:chitin deacetylase activity"/>
    <property type="evidence" value="ECO:0007669"/>
    <property type="project" value="UniProtKB-ARBA"/>
</dbReference>
<dbReference type="PROSITE" id="PS51677">
    <property type="entry name" value="NODB"/>
    <property type="match status" value="1"/>
</dbReference>
<evidence type="ECO:0000259" key="5">
    <source>
        <dbReference type="PROSITE" id="PS51677"/>
    </source>
</evidence>
<dbReference type="PANTHER" id="PTHR10587:SF133">
    <property type="entry name" value="CHITIN DEACETYLASE 1-RELATED"/>
    <property type="match status" value="1"/>
</dbReference>
<evidence type="ECO:0000256" key="1">
    <source>
        <dbReference type="ARBA" id="ARBA00022723"/>
    </source>
</evidence>
<keyword evidence="4" id="KW-0812">Transmembrane</keyword>
<keyword evidence="4" id="KW-1133">Transmembrane helix</keyword>
<keyword evidence="2" id="KW-0378">Hydrolase</keyword>
<accession>A0A0H5R7E4</accession>
<dbReference type="InterPro" id="IPR002509">
    <property type="entry name" value="NODB_dom"/>
</dbReference>
<keyword evidence="4" id="KW-0472">Membrane</keyword>
<dbReference type="SUPFAM" id="SSF88713">
    <property type="entry name" value="Glycoside hydrolase/deacetylase"/>
    <property type="match status" value="1"/>
</dbReference>
<evidence type="ECO:0000256" key="2">
    <source>
        <dbReference type="ARBA" id="ARBA00022801"/>
    </source>
</evidence>
<protein>
    <recommendedName>
        <fullName evidence="5">NodB homology domain-containing protein</fullName>
    </recommendedName>
</protein>
<organism evidence="6">
    <name type="scientific">Spongospora subterranea</name>
    <dbReference type="NCBI Taxonomy" id="70186"/>
    <lineage>
        <taxon>Eukaryota</taxon>
        <taxon>Sar</taxon>
        <taxon>Rhizaria</taxon>
        <taxon>Endomyxa</taxon>
        <taxon>Phytomyxea</taxon>
        <taxon>Plasmodiophorida</taxon>
        <taxon>Plasmodiophoridae</taxon>
        <taxon>Spongospora</taxon>
    </lineage>
</organism>
<evidence type="ECO:0000313" key="6">
    <source>
        <dbReference type="EMBL" id="CRZ09736.1"/>
    </source>
</evidence>
<keyword evidence="1" id="KW-0479">Metal-binding</keyword>
<evidence type="ECO:0000256" key="3">
    <source>
        <dbReference type="SAM" id="MobiDB-lite"/>
    </source>
</evidence>
<dbReference type="PANTHER" id="PTHR10587">
    <property type="entry name" value="GLYCOSYL TRANSFERASE-RELATED"/>
    <property type="match status" value="1"/>
</dbReference>
<reference evidence="6" key="1">
    <citation type="submission" date="2015-04" db="EMBL/GenBank/DDBJ databases">
        <title>The genome sequence of the plant pathogenic Rhizarian Plasmodiophora brassicae reveals insights in its biotrophic life cycle and the origin of chitin synthesis.</title>
        <authorList>
            <person name="Schwelm A."/>
            <person name="Fogelqvist J."/>
            <person name="Knaust A."/>
            <person name="Julke S."/>
            <person name="Lilja T."/>
            <person name="Dhandapani V."/>
            <person name="Bonilla-Rosso G."/>
            <person name="Karlsson M."/>
            <person name="Shevchenko A."/>
            <person name="Choi S.R."/>
            <person name="Kim H.G."/>
            <person name="Park J.Y."/>
            <person name="Lim Y.P."/>
            <person name="Ludwig-Muller J."/>
            <person name="Dixelius C."/>
        </authorList>
    </citation>
    <scope>NUCLEOTIDE SEQUENCE</scope>
    <source>
        <tissue evidence="6">Potato root galls</tissue>
    </source>
</reference>
<dbReference type="GO" id="GO:0005975">
    <property type="term" value="P:carbohydrate metabolic process"/>
    <property type="evidence" value="ECO:0007669"/>
    <property type="project" value="InterPro"/>
</dbReference>
<dbReference type="GO" id="GO:0046872">
    <property type="term" value="F:metal ion binding"/>
    <property type="evidence" value="ECO:0007669"/>
    <property type="project" value="UniProtKB-KW"/>
</dbReference>
<feature type="domain" description="NodB homology" evidence="5">
    <location>
        <begin position="100"/>
        <end position="297"/>
    </location>
</feature>
<feature type="region of interest" description="Disordered" evidence="3">
    <location>
        <begin position="66"/>
        <end position="86"/>
    </location>
</feature>
<dbReference type="GO" id="GO:0016020">
    <property type="term" value="C:membrane"/>
    <property type="evidence" value="ECO:0007669"/>
    <property type="project" value="TreeGrafter"/>
</dbReference>
<dbReference type="AlphaFoldDB" id="A0A0H5R7E4"/>
<evidence type="ECO:0000256" key="4">
    <source>
        <dbReference type="SAM" id="Phobius"/>
    </source>
</evidence>
<feature type="transmembrane region" description="Helical" evidence="4">
    <location>
        <begin position="34"/>
        <end position="55"/>
    </location>
</feature>
<sequence>MAVEQYNTEPSYSVESYDSNATAASGPGFCWKQFCCALICLILLIAAAAMVYIVVDGNQDVAAHDAKESKTPANKAGQGAPASGKQGTVKSFNWCGGHKKKVVLTFDDGPSVVATPNVLVDLDAIGAKGTFFVTPAVDGEPDTAKCAMVEKVLEQGSQIKLHSYKHDDFMGMVDVAVIDDMKKTHDWATKCAGAQKDKLNVNMFRPPYGSLDYTRAQFISNELGYTIATWNLDTEDFRGGNATFLMDRIKEKYAQLIPDNESSVMMLMHDKTYVPGGSFGLLPMVKKFFDAKGYEFITADQCYEGCDPNLNYCKMEGVWPGVFEQP</sequence>
<name>A0A0H5R7E4_9EUKA</name>